<organism evidence="3 4">
    <name type="scientific">Castilleja foliolosa</name>
    <dbReference type="NCBI Taxonomy" id="1961234"/>
    <lineage>
        <taxon>Eukaryota</taxon>
        <taxon>Viridiplantae</taxon>
        <taxon>Streptophyta</taxon>
        <taxon>Embryophyta</taxon>
        <taxon>Tracheophyta</taxon>
        <taxon>Spermatophyta</taxon>
        <taxon>Magnoliopsida</taxon>
        <taxon>eudicotyledons</taxon>
        <taxon>Gunneridae</taxon>
        <taxon>Pentapetalae</taxon>
        <taxon>asterids</taxon>
        <taxon>lamiids</taxon>
        <taxon>Lamiales</taxon>
        <taxon>Orobanchaceae</taxon>
        <taxon>Pedicularideae</taxon>
        <taxon>Castillejinae</taxon>
        <taxon>Castilleja</taxon>
    </lineage>
</organism>
<accession>A0ABD3DMD7</accession>
<gene>
    <name evidence="3" type="primary">DRM1</name>
    <name evidence="3" type="ORF">CASFOL_014268</name>
</gene>
<proteinExistence type="inferred from homology"/>
<dbReference type="Proteomes" id="UP001632038">
    <property type="component" value="Unassembled WGS sequence"/>
</dbReference>
<name>A0ABD3DMD7_9LAMI</name>
<dbReference type="Pfam" id="PF05564">
    <property type="entry name" value="Auxin_repressed"/>
    <property type="match status" value="1"/>
</dbReference>
<feature type="region of interest" description="Disordered" evidence="2">
    <location>
        <begin position="31"/>
        <end position="80"/>
    </location>
</feature>
<evidence type="ECO:0000256" key="1">
    <source>
        <dbReference type="ARBA" id="ARBA00010502"/>
    </source>
</evidence>
<protein>
    <submittedName>
        <fullName evidence="3">Dormancy-associated protein 1</fullName>
    </submittedName>
</protein>
<keyword evidence="4" id="KW-1185">Reference proteome</keyword>
<feature type="compositionally biased region" description="Pro residues" evidence="2">
    <location>
        <begin position="57"/>
        <end position="66"/>
    </location>
</feature>
<dbReference type="EMBL" id="JAVIJP010000016">
    <property type="protein sequence ID" value="KAL3643453.1"/>
    <property type="molecule type" value="Genomic_DNA"/>
</dbReference>
<dbReference type="PANTHER" id="PTHR33565">
    <property type="entry name" value="DORMANCY-ASSOCIATED PROTEIN 1"/>
    <property type="match status" value="1"/>
</dbReference>
<sequence>MVLLDHLWDDVVAGPQPTRGLKHLKKMYSSKPLNVNDLGGEGSSGGKFRSLSMPTSPTTPPTPGTPSPTAGRRDNVWRSVFNPGSNLATKGIGSNYFDKPQPNTPTVYDCCTVGKLGASTVEVTGARLHVNSVPPLLTQYVESLRDLQFQ</sequence>
<dbReference type="AlphaFoldDB" id="A0ABD3DMD7"/>
<dbReference type="PANTHER" id="PTHR33565:SF2">
    <property type="entry name" value="DORMANCY-ASSOCIATED PROTEIN 1"/>
    <property type="match status" value="1"/>
</dbReference>
<evidence type="ECO:0000313" key="4">
    <source>
        <dbReference type="Proteomes" id="UP001632038"/>
    </source>
</evidence>
<evidence type="ECO:0000313" key="3">
    <source>
        <dbReference type="EMBL" id="KAL3643453.1"/>
    </source>
</evidence>
<dbReference type="InterPro" id="IPR008406">
    <property type="entry name" value="DRM/ARP"/>
</dbReference>
<reference evidence="4" key="1">
    <citation type="journal article" date="2024" name="IScience">
        <title>Strigolactones Initiate the Formation of Haustorium-like Structures in Castilleja.</title>
        <authorList>
            <person name="Buerger M."/>
            <person name="Peterson D."/>
            <person name="Chory J."/>
        </authorList>
    </citation>
    <scope>NUCLEOTIDE SEQUENCE [LARGE SCALE GENOMIC DNA]</scope>
</reference>
<comment type="caution">
    <text evidence="3">The sequence shown here is derived from an EMBL/GenBank/DDBJ whole genome shotgun (WGS) entry which is preliminary data.</text>
</comment>
<comment type="similarity">
    <text evidence="1">Belongs to the DRM1/ARP family.</text>
</comment>
<evidence type="ECO:0000256" key="2">
    <source>
        <dbReference type="SAM" id="MobiDB-lite"/>
    </source>
</evidence>